<keyword evidence="3" id="KW-1185">Reference proteome</keyword>
<feature type="compositionally biased region" description="Acidic residues" evidence="1">
    <location>
        <begin position="129"/>
        <end position="143"/>
    </location>
</feature>
<dbReference type="EMBL" id="JAEHOE010000025">
    <property type="protein sequence ID" value="KAG2495373.1"/>
    <property type="molecule type" value="Genomic_DNA"/>
</dbReference>
<evidence type="ECO:0000313" key="2">
    <source>
        <dbReference type="EMBL" id="KAG2495373.1"/>
    </source>
</evidence>
<dbReference type="AlphaFoldDB" id="A0A836C197"/>
<reference evidence="2" key="1">
    <citation type="journal article" date="2020" name="bioRxiv">
        <title>Comparative genomics of Chlamydomonas.</title>
        <authorList>
            <person name="Craig R.J."/>
            <person name="Hasan A.R."/>
            <person name="Ness R.W."/>
            <person name="Keightley P.D."/>
        </authorList>
    </citation>
    <scope>NUCLEOTIDE SEQUENCE</scope>
    <source>
        <strain evidence="2">CCAP 11/70</strain>
    </source>
</reference>
<evidence type="ECO:0000313" key="3">
    <source>
        <dbReference type="Proteomes" id="UP000612055"/>
    </source>
</evidence>
<comment type="caution">
    <text evidence="2">The sequence shown here is derived from an EMBL/GenBank/DDBJ whole genome shotgun (WGS) entry which is preliminary data.</text>
</comment>
<organism evidence="2 3">
    <name type="scientific">Edaphochlamys debaryana</name>
    <dbReference type="NCBI Taxonomy" id="47281"/>
    <lineage>
        <taxon>Eukaryota</taxon>
        <taxon>Viridiplantae</taxon>
        <taxon>Chlorophyta</taxon>
        <taxon>core chlorophytes</taxon>
        <taxon>Chlorophyceae</taxon>
        <taxon>CS clade</taxon>
        <taxon>Chlamydomonadales</taxon>
        <taxon>Chlamydomonadales incertae sedis</taxon>
        <taxon>Edaphochlamys</taxon>
    </lineage>
</organism>
<accession>A0A836C197</accession>
<feature type="compositionally biased region" description="Low complexity" evidence="1">
    <location>
        <begin position="8"/>
        <end position="17"/>
    </location>
</feature>
<evidence type="ECO:0000256" key="1">
    <source>
        <dbReference type="SAM" id="MobiDB-lite"/>
    </source>
</evidence>
<gene>
    <name evidence="2" type="ORF">HYH03_006641</name>
</gene>
<feature type="compositionally biased region" description="Basic and acidic residues" evidence="1">
    <location>
        <begin position="144"/>
        <end position="164"/>
    </location>
</feature>
<sequence>MPPSRGDAAVGASPAAANEEGLEVLEDSDALKDKGEESVTFEGKTIEWTELARKKYKSVSKNECVKGTVVMALHLIRQAKAIYIGLKKAGVSSGGSARRFFKDQYDSSVGFKEYIPFDDDGQDGGSSSESEEEGSGDEEEPDGEDGKEGGDETAGRKEAGKGRAAEIAAAAAEREAKRKRREAAAAAAPRRTSKGGGGKGRACVEPWGALFWLSAAADVGPFLASKLRSRAQLLGSSPSALAALALVVAAAHALCLALLAAACVEPWGAPFWLSAAADVD</sequence>
<feature type="region of interest" description="Disordered" evidence="1">
    <location>
        <begin position="112"/>
        <end position="199"/>
    </location>
</feature>
<name>A0A836C197_9CHLO</name>
<dbReference type="Proteomes" id="UP000612055">
    <property type="component" value="Unassembled WGS sequence"/>
</dbReference>
<protein>
    <submittedName>
        <fullName evidence="2">Uncharacterized protein</fullName>
    </submittedName>
</protein>
<proteinExistence type="predicted"/>
<feature type="region of interest" description="Disordered" evidence="1">
    <location>
        <begin position="1"/>
        <end position="22"/>
    </location>
</feature>